<dbReference type="RefSeq" id="WP_085913771.1">
    <property type="nucleotide sequence ID" value="NZ_AP018920.1"/>
</dbReference>
<name>A0A1Y2MWF0_PSEAH</name>
<gene>
    <name evidence="1" type="ORF">BG845_03573</name>
</gene>
<organism evidence="1 2">
    <name type="scientific">Pseudonocardia autotrophica</name>
    <name type="common">Amycolata autotrophica</name>
    <name type="synonym">Nocardia autotrophica</name>
    <dbReference type="NCBI Taxonomy" id="2074"/>
    <lineage>
        <taxon>Bacteria</taxon>
        <taxon>Bacillati</taxon>
        <taxon>Actinomycetota</taxon>
        <taxon>Actinomycetes</taxon>
        <taxon>Pseudonocardiales</taxon>
        <taxon>Pseudonocardiaceae</taxon>
        <taxon>Pseudonocardia</taxon>
    </lineage>
</organism>
<reference evidence="1 2" key="1">
    <citation type="submission" date="2016-09" db="EMBL/GenBank/DDBJ databases">
        <title>Pseudonocardia autotrophica DSM535, a candidate organism with high potential of specific P450 cytochromes.</title>
        <authorList>
            <person name="Grumaz C."/>
            <person name="Vainshtein Y."/>
            <person name="Kirstahler P."/>
            <person name="Sohn K."/>
        </authorList>
    </citation>
    <scope>NUCLEOTIDE SEQUENCE [LARGE SCALE GENOMIC DNA]</scope>
    <source>
        <strain evidence="1 2">DSM 535</strain>
    </source>
</reference>
<dbReference type="OrthoDB" id="9812570at2"/>
<evidence type="ECO:0000313" key="1">
    <source>
        <dbReference type="EMBL" id="OSY39299.1"/>
    </source>
</evidence>
<keyword evidence="2" id="KW-1185">Reference proteome</keyword>
<protein>
    <submittedName>
        <fullName evidence="1">Uncharacterized protein</fullName>
    </submittedName>
</protein>
<accession>A0A1Y2MWF0</accession>
<dbReference type="Proteomes" id="UP000194360">
    <property type="component" value="Unassembled WGS sequence"/>
</dbReference>
<dbReference type="EMBL" id="MIGB01000018">
    <property type="protein sequence ID" value="OSY39299.1"/>
    <property type="molecule type" value="Genomic_DNA"/>
</dbReference>
<proteinExistence type="predicted"/>
<sequence length="163" mass="17782">MAWVHDTGYAPAYDHTGYPVSVLLDGTETASSSARTASEVIGWRSACECGWRGMQFYPRSEWLSRTGSAPDGVDGWETGTAAFAEWERHLDRVLPELAVYDLAKQLADVEERLHAAVQAARFAGLSWLRLGAVAGTTQNLAVRRWGPTGQHLRAAAPEWPPGS</sequence>
<dbReference type="AlphaFoldDB" id="A0A1Y2MWF0"/>
<evidence type="ECO:0000313" key="2">
    <source>
        <dbReference type="Proteomes" id="UP000194360"/>
    </source>
</evidence>
<comment type="caution">
    <text evidence="1">The sequence shown here is derived from an EMBL/GenBank/DDBJ whole genome shotgun (WGS) entry which is preliminary data.</text>
</comment>
<dbReference type="STRING" id="2074.BG845_03573"/>